<dbReference type="GO" id="GO:0004519">
    <property type="term" value="F:endonuclease activity"/>
    <property type="evidence" value="ECO:0007669"/>
    <property type="project" value="UniProtKB-KW"/>
</dbReference>
<dbReference type="RefSeq" id="WP_104841369.1">
    <property type="nucleotide sequence ID" value="NZ_CP024310.1"/>
</dbReference>
<dbReference type="SUPFAM" id="SSF56219">
    <property type="entry name" value="DNase I-like"/>
    <property type="match status" value="1"/>
</dbReference>
<evidence type="ECO:0000259" key="1">
    <source>
        <dbReference type="Pfam" id="PF03372"/>
    </source>
</evidence>
<dbReference type="PANTHER" id="PTHR42834:SF1">
    <property type="entry name" value="ENDONUCLEASE_EXONUCLEASE_PHOSPHATASE FAMILY PROTEIN (AFU_ORTHOLOGUE AFUA_3G09210)"/>
    <property type="match status" value="1"/>
</dbReference>
<keyword evidence="2" id="KW-0378">Hydrolase</keyword>
<dbReference type="Pfam" id="PF03372">
    <property type="entry name" value="Exo_endo_phos"/>
    <property type="match status" value="1"/>
</dbReference>
<accession>A0A2L0HH00</accession>
<keyword evidence="2" id="KW-0540">Nuclease</keyword>
<dbReference type="InterPro" id="IPR036691">
    <property type="entry name" value="Endo/exonu/phosph_ase_sf"/>
</dbReference>
<gene>
    <name evidence="2" type="ORF">NXT3_PC01570</name>
</gene>
<keyword evidence="2" id="KW-0255">Endonuclease</keyword>
<evidence type="ECO:0000313" key="3">
    <source>
        <dbReference type="Proteomes" id="UP000239340"/>
    </source>
</evidence>
<dbReference type="AlphaFoldDB" id="A0A2L0HH00"/>
<reference evidence="2 3" key="1">
    <citation type="submission" date="2017-10" db="EMBL/GenBank/DDBJ databases">
        <title>Analysis of the genome sequences of Rhizobium populations associated to common bean (phaseolus vulgaris).</title>
        <authorList>
            <person name="Bustos P."/>
            <person name="Santamaria R.I."/>
            <person name="Miranda-Sanchez F."/>
            <person name="Perez-Carrascal O."/>
            <person name="Juarez S."/>
            <person name="Lozano L."/>
            <person name="Martinez-Flores I."/>
            <person name="Vinuesa P."/>
            <person name="Martinez-Romero E."/>
            <person name="Cevallos M.A."/>
            <person name="Romero D."/>
            <person name="Davila G."/>
            <person name="Gonzalez V."/>
        </authorList>
    </citation>
    <scope>NUCLEOTIDE SEQUENCE [LARGE SCALE GENOMIC DNA]</scope>
    <source>
        <strain evidence="2 3">NXT3</strain>
        <plasmid evidence="3">Plasmid psfrenxt3c</plasmid>
    </source>
</reference>
<name>A0A2L0HH00_RHIFR</name>
<organism evidence="2 3">
    <name type="scientific">Rhizobium fredii</name>
    <name type="common">Sinorhizobium fredii</name>
    <dbReference type="NCBI Taxonomy" id="380"/>
    <lineage>
        <taxon>Bacteria</taxon>
        <taxon>Pseudomonadati</taxon>
        <taxon>Pseudomonadota</taxon>
        <taxon>Alphaproteobacteria</taxon>
        <taxon>Hyphomicrobiales</taxon>
        <taxon>Rhizobiaceae</taxon>
        <taxon>Sinorhizobium/Ensifer group</taxon>
        <taxon>Sinorhizobium</taxon>
    </lineage>
</organism>
<dbReference type="Proteomes" id="UP000239340">
    <property type="component" value="Plasmid pSfreNXT3c"/>
</dbReference>
<dbReference type="InterPro" id="IPR005135">
    <property type="entry name" value="Endo/exonuclease/phosphatase"/>
</dbReference>
<keyword evidence="2" id="KW-0269">Exonuclease</keyword>
<dbReference type="GO" id="GO:0004527">
    <property type="term" value="F:exonuclease activity"/>
    <property type="evidence" value="ECO:0007669"/>
    <property type="project" value="UniProtKB-KW"/>
</dbReference>
<dbReference type="PANTHER" id="PTHR42834">
    <property type="entry name" value="ENDONUCLEASE/EXONUCLEASE/PHOSPHATASE FAMILY PROTEIN (AFU_ORTHOLOGUE AFUA_3G09210)"/>
    <property type="match status" value="1"/>
</dbReference>
<protein>
    <submittedName>
        <fullName evidence="2">Endonuclease/exonuclease/phosphatase family protein</fullName>
    </submittedName>
</protein>
<dbReference type="EMBL" id="CP024310">
    <property type="protein sequence ID" value="AUX80717.1"/>
    <property type="molecule type" value="Genomic_DNA"/>
</dbReference>
<sequence length="358" mass="40273">MKLKRLAIGTFNLYNLNEPGLPIYTNADGWSEEEYGRKIDWTQRTIRLLHPDIFGFQELWHANSLWRALAASGLDQDYDLLAPQDANGSGIVCAAIVRKGLLVGDPEWIVEFPDKFVLRSSGNDPQTPAIRVDIPSFSRPVLHFRVRPREDHEPVHVYVCHFKSKAPTQVFREGWFRAEEETYGKHAASLGAAISTVRRTAEAAALRFMLTEQMKGNRTPVIVLGDINDGQHSNTANILTAQPRYLVGDSTGGGDISLYTAQTLQEYRSTRDVYYTHIHQDIMESLDHILVSEEFYDNSRRRLWMFDGMTVNNDHLNFDDHAESGTNDHGVIVAAFKYKPIRAEASDIVEGQPTGGGG</sequence>
<geneLocation type="plasmid" evidence="3">
    <name>psfrenxt3c</name>
</geneLocation>
<feature type="domain" description="Endonuclease/exonuclease/phosphatase" evidence="1">
    <location>
        <begin position="43"/>
        <end position="307"/>
    </location>
</feature>
<dbReference type="Gene3D" id="3.60.10.10">
    <property type="entry name" value="Endonuclease/exonuclease/phosphatase"/>
    <property type="match status" value="1"/>
</dbReference>
<proteinExistence type="predicted"/>
<keyword evidence="2" id="KW-0614">Plasmid</keyword>
<evidence type="ECO:0000313" key="2">
    <source>
        <dbReference type="EMBL" id="AUX80717.1"/>
    </source>
</evidence>